<comment type="caution">
    <text evidence="2">The sequence shown here is derived from an EMBL/GenBank/DDBJ whole genome shotgun (WGS) entry which is preliminary data.</text>
</comment>
<keyword evidence="1" id="KW-0812">Transmembrane</keyword>
<dbReference type="Proteomes" id="UP000073923">
    <property type="component" value="Unassembled WGS sequence"/>
</dbReference>
<sequence>MEVLLEVVLQFVGEILLQLVIEFLVKLGFQSLGAPLSRPASPLRKTLGYILLGGMAGGISVLLVPALMIQNEWLRMANLVITPVTAGGIMWFLARKKVRKGAPLVALDRFGYAFFFALAMSSVRFLWAS</sequence>
<accession>A0A147IVM8</accession>
<evidence type="ECO:0000313" key="3">
    <source>
        <dbReference type="Proteomes" id="UP000073923"/>
    </source>
</evidence>
<protein>
    <submittedName>
        <fullName evidence="2">Uncharacterized protein</fullName>
    </submittedName>
</protein>
<name>A0A147IVM8_9SPHN</name>
<keyword evidence="1" id="KW-0472">Membrane</keyword>
<evidence type="ECO:0000256" key="1">
    <source>
        <dbReference type="SAM" id="Phobius"/>
    </source>
</evidence>
<dbReference type="OrthoDB" id="7572282at2"/>
<proteinExistence type="predicted"/>
<feature type="transmembrane region" description="Helical" evidence="1">
    <location>
        <begin position="73"/>
        <end position="94"/>
    </location>
</feature>
<dbReference type="EMBL" id="LDTF01000022">
    <property type="protein sequence ID" value="KTT99680.1"/>
    <property type="molecule type" value="Genomic_DNA"/>
</dbReference>
<gene>
    <name evidence="2" type="ORF">NS355_05960</name>
</gene>
<feature type="transmembrane region" description="Helical" evidence="1">
    <location>
        <begin position="106"/>
        <end position="127"/>
    </location>
</feature>
<keyword evidence="1" id="KW-1133">Transmembrane helix</keyword>
<feature type="transmembrane region" description="Helical" evidence="1">
    <location>
        <begin position="46"/>
        <end position="67"/>
    </location>
</feature>
<reference evidence="2 3" key="1">
    <citation type="journal article" date="2016" name="Front. Microbiol.">
        <title>Genomic Resource of Rice Seed Associated Bacteria.</title>
        <authorList>
            <person name="Midha S."/>
            <person name="Bansal K."/>
            <person name="Sharma S."/>
            <person name="Kumar N."/>
            <person name="Patil P.P."/>
            <person name="Chaudhry V."/>
            <person name="Patil P.B."/>
        </authorList>
    </citation>
    <scope>NUCLEOTIDE SEQUENCE [LARGE SCALE GENOMIC DNA]</scope>
    <source>
        <strain evidence="2 3">NS355</strain>
    </source>
</reference>
<dbReference type="RefSeq" id="WP_058744868.1">
    <property type="nucleotide sequence ID" value="NZ_LDTF01000022.1"/>
</dbReference>
<dbReference type="AlphaFoldDB" id="A0A147IVM8"/>
<dbReference type="PATRIC" id="fig|172044.3.peg.933"/>
<evidence type="ECO:0000313" key="2">
    <source>
        <dbReference type="EMBL" id="KTT99680.1"/>
    </source>
</evidence>
<organism evidence="2 3">
    <name type="scientific">Sphingomonas yabuuchiae</name>
    <dbReference type="NCBI Taxonomy" id="172044"/>
    <lineage>
        <taxon>Bacteria</taxon>
        <taxon>Pseudomonadati</taxon>
        <taxon>Pseudomonadota</taxon>
        <taxon>Alphaproteobacteria</taxon>
        <taxon>Sphingomonadales</taxon>
        <taxon>Sphingomonadaceae</taxon>
        <taxon>Sphingomonas</taxon>
    </lineage>
</organism>